<sequence>MIPDPKLCAVVPIKGLIGAKQRLATVLPPDARADLAMAMAEDVLEQLAAVPELARILVVTADATAAALARRWGTEVSDAHASEGHTGAVTGAARRLVREGFGLITVPGDLPLVVAADISRVIAAHGAAPAFTITPARDFQGSNAIVCSPADAVPLRFGPDSFYPHLAAARAHGITPTVVEVAGLGFDVDEPHDLADFVARRVDTRAGRLVASFGPALVDRLAAVLSSDEAAPALATEAER</sequence>
<dbReference type="Proteomes" id="UP000289200">
    <property type="component" value="Unassembled WGS sequence"/>
</dbReference>
<comment type="catalytic activity">
    <reaction evidence="5">
        <text>(2R)-3-phosphoglycerate + GTP + H(+) = 3-[(R)-glyceryl]-diphospho-5'-guanosine + diphosphate</text>
        <dbReference type="Rhea" id="RHEA:63440"/>
        <dbReference type="ChEBI" id="CHEBI:15378"/>
        <dbReference type="ChEBI" id="CHEBI:33019"/>
        <dbReference type="ChEBI" id="CHEBI:37565"/>
        <dbReference type="ChEBI" id="CHEBI:58272"/>
        <dbReference type="ChEBI" id="CHEBI:147306"/>
        <dbReference type="EC" id="2.7.7.106"/>
    </reaction>
</comment>
<evidence type="ECO:0000256" key="4">
    <source>
        <dbReference type="ARBA" id="ARBA00023134"/>
    </source>
</evidence>
<dbReference type="Pfam" id="PF01983">
    <property type="entry name" value="CofC"/>
    <property type="match status" value="1"/>
</dbReference>
<comment type="caution">
    <text evidence="6">The sequence shown here is derived from an EMBL/GenBank/DDBJ whole genome shotgun (WGS) entry which is preliminary data.</text>
</comment>
<dbReference type="GO" id="GO:0005525">
    <property type="term" value="F:GTP binding"/>
    <property type="evidence" value="ECO:0007669"/>
    <property type="project" value="UniProtKB-KW"/>
</dbReference>
<dbReference type="InterPro" id="IPR002835">
    <property type="entry name" value="CofC"/>
</dbReference>
<dbReference type="RefSeq" id="WP_129611591.1">
    <property type="nucleotide sequence ID" value="NZ_UWOC01000208.1"/>
</dbReference>
<comment type="similarity">
    <text evidence="5">Belongs to the CofC family.</text>
</comment>
<dbReference type="SUPFAM" id="SSF53448">
    <property type="entry name" value="Nucleotide-diphospho-sugar transferases"/>
    <property type="match status" value="1"/>
</dbReference>
<protein>
    <recommendedName>
        <fullName evidence="5">3-phospho-D-glycerate guanylyltransferase</fullName>
        <shortName evidence="5">3PG guanylyltransferase</shortName>
        <ecNumber evidence="5">2.7.7.106</ecNumber>
    </recommendedName>
</protein>
<dbReference type="AlphaFoldDB" id="A0A447D2B2"/>
<dbReference type="UniPathway" id="UPA00071"/>
<dbReference type="EC" id="2.7.7.106" evidence="5"/>
<dbReference type="Gene3D" id="3.90.550.10">
    <property type="entry name" value="Spore Coat Polysaccharide Biosynthesis Protein SpsA, Chain A"/>
    <property type="match status" value="1"/>
</dbReference>
<evidence type="ECO:0000313" key="6">
    <source>
        <dbReference type="EMBL" id="VCU11656.1"/>
    </source>
</evidence>
<dbReference type="HAMAP" id="MF_02114">
    <property type="entry name" value="CofC"/>
    <property type="match status" value="1"/>
</dbReference>
<dbReference type="PANTHER" id="PTHR40392:SF1">
    <property type="entry name" value="2-PHOSPHO-L-LACTATE GUANYLYLTRANSFERASE"/>
    <property type="match status" value="1"/>
</dbReference>
<dbReference type="GO" id="GO:0052645">
    <property type="term" value="P:F420-0 metabolic process"/>
    <property type="evidence" value="ECO:0007669"/>
    <property type="project" value="UniProtKB-UniRule"/>
</dbReference>
<proteinExistence type="inferred from homology"/>
<dbReference type="OrthoDB" id="6334386at2"/>
<evidence type="ECO:0000256" key="5">
    <source>
        <dbReference type="HAMAP-Rule" id="MF_02114"/>
    </source>
</evidence>
<keyword evidence="2 5" id="KW-0548">Nucleotidyltransferase</keyword>
<dbReference type="InterPro" id="IPR029044">
    <property type="entry name" value="Nucleotide-diphossugar_trans"/>
</dbReference>
<evidence type="ECO:0000256" key="3">
    <source>
        <dbReference type="ARBA" id="ARBA00022741"/>
    </source>
</evidence>
<keyword evidence="7" id="KW-1185">Reference proteome</keyword>
<evidence type="ECO:0000313" key="7">
    <source>
        <dbReference type="Proteomes" id="UP000289200"/>
    </source>
</evidence>
<name>A0A447D2B2_9BRAD</name>
<dbReference type="EMBL" id="UWOC01000208">
    <property type="protein sequence ID" value="VCU11656.1"/>
    <property type="molecule type" value="Genomic_DNA"/>
</dbReference>
<accession>A0A447D2B2</accession>
<evidence type="ECO:0000256" key="1">
    <source>
        <dbReference type="ARBA" id="ARBA00022679"/>
    </source>
</evidence>
<dbReference type="PANTHER" id="PTHR40392">
    <property type="entry name" value="2-PHOSPHO-L-LACTATE GUANYLYLTRANSFERASE"/>
    <property type="match status" value="1"/>
</dbReference>
<keyword evidence="4 5" id="KW-0342">GTP-binding</keyword>
<reference evidence="7" key="1">
    <citation type="submission" date="2018-10" db="EMBL/GenBank/DDBJ databases">
        <authorList>
            <person name="Peiro R."/>
            <person name="Begona"/>
            <person name="Cbmso G."/>
            <person name="Lopez M."/>
            <person name="Gonzalez S."/>
            <person name="Sacristan E."/>
            <person name="Castillo E."/>
        </authorList>
    </citation>
    <scope>NUCLEOTIDE SEQUENCE [LARGE SCALE GENOMIC DNA]</scope>
</reference>
<dbReference type="GO" id="GO:0043814">
    <property type="term" value="F:phospholactate guanylyltransferase activity"/>
    <property type="evidence" value="ECO:0007669"/>
    <property type="project" value="InterPro"/>
</dbReference>
<comment type="function">
    <text evidence="5">Guanylyltransferase that catalyzes the activation of (2R)-3-phosphoglycerate (3PG) as 3-[(R)-glyceryl]-diphospho-5'-guanosine, via the condensation of 3PG with GTP. It is involved in the biosynthesis of a derivative of the hydride carrier cofactor coenzyme F420, 3PG-F420.</text>
</comment>
<dbReference type="NCBIfam" id="TIGR03552">
    <property type="entry name" value="F420_cofC"/>
    <property type="match status" value="1"/>
</dbReference>
<evidence type="ECO:0000256" key="2">
    <source>
        <dbReference type="ARBA" id="ARBA00022695"/>
    </source>
</evidence>
<comment type="pathway">
    <text evidence="5">Cofactor biosynthesis; coenzyme F420 biosynthesis.</text>
</comment>
<keyword evidence="3 5" id="KW-0547">Nucleotide-binding</keyword>
<gene>
    <name evidence="6" type="primary">cofC</name>
    <name evidence="5" type="synonym">fbiD</name>
    <name evidence="6" type="ORF">RHODGE_RHODGE_04870</name>
</gene>
<organism evidence="6 7">
    <name type="scientific">Rhodoplanes serenus</name>
    <dbReference type="NCBI Taxonomy" id="200615"/>
    <lineage>
        <taxon>Bacteria</taxon>
        <taxon>Pseudomonadati</taxon>
        <taxon>Pseudomonadota</taxon>
        <taxon>Alphaproteobacteria</taxon>
        <taxon>Hyphomicrobiales</taxon>
        <taxon>Nitrobacteraceae</taxon>
        <taxon>Rhodoplanes</taxon>
    </lineage>
</organism>
<keyword evidence="1 5" id="KW-0808">Transferase</keyword>